<evidence type="ECO:0000256" key="3">
    <source>
        <dbReference type="ARBA" id="ARBA00022475"/>
    </source>
</evidence>
<dbReference type="PANTHER" id="PTHR33281:SF19">
    <property type="entry name" value="VOLTAGE-DEPENDENT ANION CHANNEL-FORMING PROTEIN YNEE"/>
    <property type="match status" value="1"/>
</dbReference>
<dbReference type="GO" id="GO:0005886">
    <property type="term" value="C:plasma membrane"/>
    <property type="evidence" value="ECO:0007669"/>
    <property type="project" value="UniProtKB-SubCell"/>
</dbReference>
<evidence type="ECO:0000313" key="10">
    <source>
        <dbReference type="EMBL" id="NME72640.1"/>
    </source>
</evidence>
<protein>
    <recommendedName>
        <fullName evidence="12">Multidrug transporter</fullName>
    </recommendedName>
</protein>
<evidence type="ECO:0008006" key="12">
    <source>
        <dbReference type="Google" id="ProtNLM"/>
    </source>
</evidence>
<organism evidence="10 11">
    <name type="scientific">Flammeovirga aprica JL-4</name>
    <dbReference type="NCBI Taxonomy" id="694437"/>
    <lineage>
        <taxon>Bacteria</taxon>
        <taxon>Pseudomonadati</taxon>
        <taxon>Bacteroidota</taxon>
        <taxon>Cytophagia</taxon>
        <taxon>Cytophagales</taxon>
        <taxon>Flammeovirgaceae</taxon>
        <taxon>Flammeovirga</taxon>
    </lineage>
</organism>
<evidence type="ECO:0000256" key="6">
    <source>
        <dbReference type="ARBA" id="ARBA00023065"/>
    </source>
</evidence>
<dbReference type="RefSeq" id="WP_169660826.1">
    <property type="nucleotide sequence ID" value="NZ_JABANE010000185.1"/>
</dbReference>
<dbReference type="EMBL" id="JABANE010000185">
    <property type="protein sequence ID" value="NME72640.1"/>
    <property type="molecule type" value="Genomic_DNA"/>
</dbReference>
<keyword evidence="2" id="KW-0813">Transport</keyword>
<accession>A0A7X9XDB9</accession>
<dbReference type="GO" id="GO:0005254">
    <property type="term" value="F:chloride channel activity"/>
    <property type="evidence" value="ECO:0007669"/>
    <property type="project" value="InterPro"/>
</dbReference>
<dbReference type="InterPro" id="IPR044669">
    <property type="entry name" value="YneE/VCCN1/2-like"/>
</dbReference>
<keyword evidence="6" id="KW-0406">Ion transport</keyword>
<sequence>MYTKRIYSVSIMVKWTRRYIYQFILLAILPVVLYEVLGLKWLKLPWLPIGLVGTALAFVIGFKNNASYGRLWEARKIYGGIVNASRLLATMVNDFITNEHAKRERSEEEFFEIKKQIIHRHVAWLTCLRYALRTKKTWETSAINKSDKEYMNAMQIIEYESPLEVELEGYVSEEEKKYILDFGNKQNACLTLQSKQFRELQFSGLIEDFRHMEFKNMIAELFALQGKAERIKNFPYPRQFATLNLYFVWIFVIFLPFGLMSEFDKIGHDLLTQGIMDPRFQFIAHNFVWLSIPTSVVISWIFFTMERVGDVSENPFEGIGNDVPISTMSRGIEIDIRQMIGEDKNTLPKPIPQLNDTQM</sequence>
<evidence type="ECO:0000256" key="5">
    <source>
        <dbReference type="ARBA" id="ARBA00022989"/>
    </source>
</evidence>
<keyword evidence="11" id="KW-1185">Reference proteome</keyword>
<keyword evidence="3" id="KW-1003">Cell membrane</keyword>
<keyword evidence="7 9" id="KW-0472">Membrane</keyword>
<evidence type="ECO:0000256" key="9">
    <source>
        <dbReference type="SAM" id="Phobius"/>
    </source>
</evidence>
<evidence type="ECO:0000256" key="1">
    <source>
        <dbReference type="ARBA" id="ARBA00004651"/>
    </source>
</evidence>
<feature type="transmembrane region" description="Helical" evidence="9">
    <location>
        <begin position="280"/>
        <end position="303"/>
    </location>
</feature>
<keyword evidence="5 9" id="KW-1133">Transmembrane helix</keyword>
<proteinExistence type="inferred from homology"/>
<gene>
    <name evidence="10" type="ORF">HHU12_32070</name>
</gene>
<feature type="transmembrane region" description="Helical" evidence="9">
    <location>
        <begin position="240"/>
        <end position="260"/>
    </location>
</feature>
<evidence type="ECO:0000313" key="11">
    <source>
        <dbReference type="Proteomes" id="UP000576082"/>
    </source>
</evidence>
<keyword evidence="4 9" id="KW-0812">Transmembrane</keyword>
<evidence type="ECO:0000256" key="8">
    <source>
        <dbReference type="ARBA" id="ARBA00034708"/>
    </source>
</evidence>
<dbReference type="Pfam" id="PF25539">
    <property type="entry name" value="Bestrophin_2"/>
    <property type="match status" value="2"/>
</dbReference>
<dbReference type="Proteomes" id="UP000576082">
    <property type="component" value="Unassembled WGS sequence"/>
</dbReference>
<comment type="caution">
    <text evidence="10">The sequence shown here is derived from an EMBL/GenBank/DDBJ whole genome shotgun (WGS) entry which is preliminary data.</text>
</comment>
<feature type="transmembrane region" description="Helical" evidence="9">
    <location>
        <begin position="45"/>
        <end position="62"/>
    </location>
</feature>
<evidence type="ECO:0000256" key="7">
    <source>
        <dbReference type="ARBA" id="ARBA00023136"/>
    </source>
</evidence>
<reference evidence="10 11" key="1">
    <citation type="submission" date="2020-04" db="EMBL/GenBank/DDBJ databases">
        <title>Flammeovirga sp. SR4, a novel species isolated from seawater.</title>
        <authorList>
            <person name="Wang X."/>
        </authorList>
    </citation>
    <scope>NUCLEOTIDE SEQUENCE [LARGE SCALE GENOMIC DNA]</scope>
    <source>
        <strain evidence="10 11">ATCC 23126</strain>
    </source>
</reference>
<feature type="transmembrane region" description="Helical" evidence="9">
    <location>
        <begin position="20"/>
        <end position="39"/>
    </location>
</feature>
<name>A0A7X9XDB9_9BACT</name>
<evidence type="ECO:0000256" key="2">
    <source>
        <dbReference type="ARBA" id="ARBA00022448"/>
    </source>
</evidence>
<comment type="subcellular location">
    <subcellularLocation>
        <location evidence="1">Cell membrane</location>
        <topology evidence="1">Multi-pass membrane protein</topology>
    </subcellularLocation>
</comment>
<evidence type="ECO:0000256" key="4">
    <source>
        <dbReference type="ARBA" id="ARBA00022692"/>
    </source>
</evidence>
<comment type="similarity">
    <text evidence="8">Belongs to the anion channel-forming bestrophin (TC 1.A.46) family.</text>
</comment>
<dbReference type="PANTHER" id="PTHR33281">
    <property type="entry name" value="UPF0187 PROTEIN YNEE"/>
    <property type="match status" value="1"/>
</dbReference>
<dbReference type="AlphaFoldDB" id="A0A7X9XDB9"/>